<evidence type="ECO:0000313" key="2">
    <source>
        <dbReference type="Proteomes" id="UP001497623"/>
    </source>
</evidence>
<reference evidence="1 2" key="1">
    <citation type="submission" date="2024-05" db="EMBL/GenBank/DDBJ databases">
        <authorList>
            <person name="Wallberg A."/>
        </authorList>
    </citation>
    <scope>NUCLEOTIDE SEQUENCE [LARGE SCALE GENOMIC DNA]</scope>
</reference>
<name>A0AAV2QR78_MEGNR</name>
<dbReference type="EMBL" id="CAXKWB010009200">
    <property type="protein sequence ID" value="CAL4093834.1"/>
    <property type="molecule type" value="Genomic_DNA"/>
</dbReference>
<dbReference type="Proteomes" id="UP001497623">
    <property type="component" value="Unassembled WGS sequence"/>
</dbReference>
<organism evidence="1 2">
    <name type="scientific">Meganyctiphanes norvegica</name>
    <name type="common">Northern krill</name>
    <name type="synonym">Thysanopoda norvegica</name>
    <dbReference type="NCBI Taxonomy" id="48144"/>
    <lineage>
        <taxon>Eukaryota</taxon>
        <taxon>Metazoa</taxon>
        <taxon>Ecdysozoa</taxon>
        <taxon>Arthropoda</taxon>
        <taxon>Crustacea</taxon>
        <taxon>Multicrustacea</taxon>
        <taxon>Malacostraca</taxon>
        <taxon>Eumalacostraca</taxon>
        <taxon>Eucarida</taxon>
        <taxon>Euphausiacea</taxon>
        <taxon>Euphausiidae</taxon>
        <taxon>Meganyctiphanes</taxon>
    </lineage>
</organism>
<sequence length="254" mass="29556">DCTPQREFEIPGTSSRSYEFQVYTKENPLTLHIIFQNLNEYLNSDRIILSNESTVYHSREGRLNSNSLNVSLSMDGWQTFSLSINGSYLHINSFTKILDYPVKMLTVIGRYLTICNEGTPMWYINDRQETIIPILNSNAPETLLKLFSVKEFEPYLETKDQITPHKKKNVKRSNNDEIVMSKNQDYILILSENKMIIKNKDGVIIVSNLLLKRPSELLVSSRKGEFNITLLLNHPFQETEKEMPDQETQPRYLK</sequence>
<feature type="non-terminal residue" evidence="1">
    <location>
        <position position="254"/>
    </location>
</feature>
<feature type="non-terminal residue" evidence="1">
    <location>
        <position position="1"/>
    </location>
</feature>
<accession>A0AAV2QR78</accession>
<comment type="caution">
    <text evidence="1">The sequence shown here is derived from an EMBL/GenBank/DDBJ whole genome shotgun (WGS) entry which is preliminary data.</text>
</comment>
<gene>
    <name evidence="1" type="ORF">MNOR_LOCUS14981</name>
</gene>
<keyword evidence="2" id="KW-1185">Reference proteome</keyword>
<proteinExistence type="predicted"/>
<dbReference type="AlphaFoldDB" id="A0AAV2QR78"/>
<protein>
    <submittedName>
        <fullName evidence="1">Uncharacterized protein</fullName>
    </submittedName>
</protein>
<evidence type="ECO:0000313" key="1">
    <source>
        <dbReference type="EMBL" id="CAL4093834.1"/>
    </source>
</evidence>